<dbReference type="Gene3D" id="1.20.910.10">
    <property type="entry name" value="Heme oxygenase-like"/>
    <property type="match status" value="1"/>
</dbReference>
<comment type="caution">
    <text evidence="1">The sequence shown here is derived from an EMBL/GenBank/DDBJ whole genome shotgun (WGS) entry which is preliminary data.</text>
</comment>
<dbReference type="AlphaFoldDB" id="A0A226WSW0"/>
<proteinExistence type="predicted"/>
<dbReference type="Proteomes" id="UP000214720">
    <property type="component" value="Unassembled WGS sequence"/>
</dbReference>
<organism evidence="1 2">
    <name type="scientific">Caballeronia sordidicola</name>
    <name type="common">Burkholderia sordidicola</name>
    <dbReference type="NCBI Taxonomy" id="196367"/>
    <lineage>
        <taxon>Bacteria</taxon>
        <taxon>Pseudomonadati</taxon>
        <taxon>Pseudomonadota</taxon>
        <taxon>Betaproteobacteria</taxon>
        <taxon>Burkholderiales</taxon>
        <taxon>Burkholderiaceae</taxon>
        <taxon>Caballeronia</taxon>
    </lineage>
</organism>
<evidence type="ECO:0000313" key="2">
    <source>
        <dbReference type="Proteomes" id="UP000214720"/>
    </source>
</evidence>
<name>A0A226WSW0_CABSO</name>
<protein>
    <submittedName>
        <fullName evidence="1">Pyrroloquinoline quinone (Coenzyme PQQ) biosynthesis protein C</fullName>
    </submittedName>
</protein>
<accession>A0A226WSW0</accession>
<dbReference type="InterPro" id="IPR016084">
    <property type="entry name" value="Haem_Oase-like_multi-hlx"/>
</dbReference>
<evidence type="ECO:0000313" key="1">
    <source>
        <dbReference type="EMBL" id="OXC74286.1"/>
    </source>
</evidence>
<dbReference type="Pfam" id="PF14518">
    <property type="entry name" value="Haem_oxygenas_2"/>
    <property type="match status" value="1"/>
</dbReference>
<dbReference type="SUPFAM" id="SSF48613">
    <property type="entry name" value="Heme oxygenase-like"/>
    <property type="match status" value="1"/>
</dbReference>
<dbReference type="EMBL" id="MTHB01000223">
    <property type="protein sequence ID" value="OXC74286.1"/>
    <property type="molecule type" value="Genomic_DNA"/>
</dbReference>
<dbReference type="OrthoDB" id="3523588at2"/>
<reference evidence="2" key="1">
    <citation type="submission" date="2017-01" db="EMBL/GenBank/DDBJ databases">
        <title>Genome Analysis of Deinococcus marmoris KOPRI26562.</title>
        <authorList>
            <person name="Kim J.H."/>
            <person name="Oh H.-M."/>
        </authorList>
    </citation>
    <scope>NUCLEOTIDE SEQUENCE [LARGE SCALE GENOMIC DNA]</scope>
    <source>
        <strain evidence="2">PAMC 26633</strain>
    </source>
</reference>
<gene>
    <name evidence="1" type="ORF">BSU04_32545</name>
</gene>
<dbReference type="RefSeq" id="WP_089164106.1">
    <property type="nucleotide sequence ID" value="NZ_MTHB01000223.1"/>
</dbReference>
<sequence length="263" mass="29628">MKTDFTRTGELKNVASYPQWLQDVVKDCEEAKRKVVYHPLCKAMKDATLDMESTHRFLIGFFPVIEQFPQFMASNLMKARFGHSHGEGMARSYLIQNIRVENMHAKHWLQWAGASGLGLDDLLSQEVPSEMHALAHWCGHVSLTDDLAVAVAATNYAVEGATGDFSCFVCSEETYALTFPEPIRKSAMRWLKVHAHYDDEHPWMALDIVATLLGTNPPVESINKVRAAIRKSYDYMRMTLDYAYGTPSEPLTARAVEEEPVAA</sequence>